<organism evidence="2 3">
    <name type="scientific">Rotaria magnacalcarata</name>
    <dbReference type="NCBI Taxonomy" id="392030"/>
    <lineage>
        <taxon>Eukaryota</taxon>
        <taxon>Metazoa</taxon>
        <taxon>Spiralia</taxon>
        <taxon>Gnathifera</taxon>
        <taxon>Rotifera</taxon>
        <taxon>Eurotatoria</taxon>
        <taxon>Bdelloidea</taxon>
        <taxon>Philodinida</taxon>
        <taxon>Philodinidae</taxon>
        <taxon>Rotaria</taxon>
    </lineage>
</organism>
<gene>
    <name evidence="1" type="ORF">BYL167_LOCUS25088</name>
    <name evidence="2" type="ORF">GIL414_LOCUS72335</name>
</gene>
<dbReference type="Proteomes" id="UP000681720">
    <property type="component" value="Unassembled WGS sequence"/>
</dbReference>
<accession>A0A8S3HUD9</accession>
<protein>
    <submittedName>
        <fullName evidence="2">Uncharacterized protein</fullName>
    </submittedName>
</protein>
<evidence type="ECO:0000313" key="1">
    <source>
        <dbReference type="EMBL" id="CAF4238967.1"/>
    </source>
</evidence>
<proteinExistence type="predicted"/>
<dbReference type="AlphaFoldDB" id="A0A8S3HUD9"/>
<reference evidence="2" key="1">
    <citation type="submission" date="2021-02" db="EMBL/GenBank/DDBJ databases">
        <authorList>
            <person name="Nowell W R."/>
        </authorList>
    </citation>
    <scope>NUCLEOTIDE SEQUENCE</scope>
</reference>
<sequence>MDISLLIEIKQIASSQAKTNSNDCHFAPVTTRNTTSSPISTTTSIGIINTTTRPIATTEGSSSATTYISTGDTPCSNLFRVLTIMSLFCYKSFRAVSTL</sequence>
<name>A0A8S3HUD9_9BILA</name>
<evidence type="ECO:0000313" key="2">
    <source>
        <dbReference type="EMBL" id="CAF5189215.1"/>
    </source>
</evidence>
<evidence type="ECO:0000313" key="3">
    <source>
        <dbReference type="Proteomes" id="UP000681720"/>
    </source>
</evidence>
<comment type="caution">
    <text evidence="2">The sequence shown here is derived from an EMBL/GenBank/DDBJ whole genome shotgun (WGS) entry which is preliminary data.</text>
</comment>
<dbReference type="EMBL" id="CAJOBH010023992">
    <property type="protein sequence ID" value="CAF4238967.1"/>
    <property type="molecule type" value="Genomic_DNA"/>
</dbReference>
<dbReference type="EMBL" id="CAJOBJ010336160">
    <property type="protein sequence ID" value="CAF5189215.1"/>
    <property type="molecule type" value="Genomic_DNA"/>
</dbReference>
<dbReference type="Proteomes" id="UP000681967">
    <property type="component" value="Unassembled WGS sequence"/>
</dbReference>